<proteinExistence type="predicted"/>
<evidence type="ECO:0000313" key="12">
    <source>
        <dbReference type="Proteomes" id="UP000193083"/>
    </source>
</evidence>
<keyword evidence="4 9" id="KW-0812">Transmembrane</keyword>
<feature type="transmembrane region" description="Helical" evidence="9">
    <location>
        <begin position="297"/>
        <end position="314"/>
    </location>
</feature>
<feature type="domain" description="ABC transporter" evidence="10">
    <location>
        <begin position="366"/>
        <end position="606"/>
    </location>
</feature>
<dbReference type="Proteomes" id="UP000193083">
    <property type="component" value="Unassembled WGS sequence"/>
</dbReference>
<accession>A0A1X7MRP8</accession>
<evidence type="ECO:0000256" key="6">
    <source>
        <dbReference type="ARBA" id="ARBA00022840"/>
    </source>
</evidence>
<dbReference type="GO" id="GO:0016887">
    <property type="term" value="F:ATP hydrolysis activity"/>
    <property type="evidence" value="ECO:0007669"/>
    <property type="project" value="InterPro"/>
</dbReference>
<dbReference type="InterPro" id="IPR051120">
    <property type="entry name" value="ABC_AA/LPS_Transport"/>
</dbReference>
<dbReference type="OrthoDB" id="9805029at2"/>
<dbReference type="Pfam" id="PF00005">
    <property type="entry name" value="ABC_tran"/>
    <property type="match status" value="1"/>
</dbReference>
<dbReference type="Pfam" id="PF02653">
    <property type="entry name" value="BPD_transp_2"/>
    <property type="match status" value="1"/>
</dbReference>
<evidence type="ECO:0000256" key="5">
    <source>
        <dbReference type="ARBA" id="ARBA00022741"/>
    </source>
</evidence>
<evidence type="ECO:0000256" key="3">
    <source>
        <dbReference type="ARBA" id="ARBA00022475"/>
    </source>
</evidence>
<dbReference type="SMART" id="SM00382">
    <property type="entry name" value="AAA"/>
    <property type="match status" value="1"/>
</dbReference>
<dbReference type="GO" id="GO:0005886">
    <property type="term" value="C:plasma membrane"/>
    <property type="evidence" value="ECO:0007669"/>
    <property type="project" value="UniProtKB-SubCell"/>
</dbReference>
<feature type="transmembrane region" description="Helical" evidence="9">
    <location>
        <begin position="176"/>
        <end position="194"/>
    </location>
</feature>
<name>A0A1X7MRP8_9HYPH</name>
<evidence type="ECO:0000256" key="4">
    <source>
        <dbReference type="ARBA" id="ARBA00022692"/>
    </source>
</evidence>
<evidence type="ECO:0000256" key="2">
    <source>
        <dbReference type="ARBA" id="ARBA00022448"/>
    </source>
</evidence>
<evidence type="ECO:0000256" key="9">
    <source>
        <dbReference type="SAM" id="Phobius"/>
    </source>
</evidence>
<organism evidence="11 12">
    <name type="scientific">Mesorhizobium australicum</name>
    <dbReference type="NCBI Taxonomy" id="536018"/>
    <lineage>
        <taxon>Bacteria</taxon>
        <taxon>Pseudomonadati</taxon>
        <taxon>Pseudomonadota</taxon>
        <taxon>Alphaproteobacteria</taxon>
        <taxon>Hyphomicrobiales</taxon>
        <taxon>Phyllobacteriaceae</taxon>
        <taxon>Mesorhizobium</taxon>
    </lineage>
</organism>
<dbReference type="InterPro" id="IPR003439">
    <property type="entry name" value="ABC_transporter-like_ATP-bd"/>
</dbReference>
<dbReference type="PANTHER" id="PTHR45772">
    <property type="entry name" value="CONSERVED COMPONENT OF ABC TRANSPORTER FOR NATURAL AMINO ACIDS-RELATED"/>
    <property type="match status" value="1"/>
</dbReference>
<dbReference type="GO" id="GO:0005524">
    <property type="term" value="F:ATP binding"/>
    <property type="evidence" value="ECO:0007669"/>
    <property type="project" value="UniProtKB-KW"/>
</dbReference>
<evidence type="ECO:0000259" key="10">
    <source>
        <dbReference type="PROSITE" id="PS50893"/>
    </source>
</evidence>
<keyword evidence="8 9" id="KW-0472">Membrane</keyword>
<reference evidence="12" key="1">
    <citation type="submission" date="2017-04" db="EMBL/GenBank/DDBJ databases">
        <authorList>
            <person name="Varghese N."/>
            <person name="Submissions S."/>
        </authorList>
    </citation>
    <scope>NUCLEOTIDE SEQUENCE [LARGE SCALE GENOMIC DNA]</scope>
    <source>
        <strain evidence="12">B5P</strain>
    </source>
</reference>
<keyword evidence="7 9" id="KW-1133">Transmembrane helix</keyword>
<feature type="transmembrane region" description="Helical" evidence="9">
    <location>
        <begin position="104"/>
        <end position="126"/>
    </location>
</feature>
<keyword evidence="5" id="KW-0547">Nucleotide-binding</keyword>
<dbReference type="PROSITE" id="PS50893">
    <property type="entry name" value="ABC_TRANSPORTER_2"/>
    <property type="match status" value="1"/>
</dbReference>
<dbReference type="GO" id="GO:0015658">
    <property type="term" value="F:branched-chain amino acid transmembrane transporter activity"/>
    <property type="evidence" value="ECO:0007669"/>
    <property type="project" value="InterPro"/>
</dbReference>
<keyword evidence="3" id="KW-1003">Cell membrane</keyword>
<sequence>MSDANVKELGSTSVPRPQVPPLTRMVIVASIVLIGVGAAPFFMDAYSVNVLVRSMIYATIALSVDILWGYLGVLTFGQSAFFAAGAYATALVFTYGGFSAEFAFAALLIGIAVAVALAGLVAFLAFWHGASALYASVITLVLPIIVTQLLFSGGTYTGSSSGLTGFDTIPLSSEGWFWVVGVWLVVLTAAAWMYTRSDAGRLLIAIRENEQRCKYLGLNTSNIKKVIFLICAAIGAIAGWMYANYTMVVAPEIAGFTFGTELLIWVALGGRGTLFGPVIGTIIIDYASAQLQGDFPFVWKLVIGIVFVSVIVALPRGILPLISQAANWFRGRTGKAQPHPYSQLQLRKASRSEHNHIAAGSSGPALAVSGVEKRFGSLEVLSGIDFEATYGEIVSLVGPNGAGKTTLMTCIADGSKRSGGTISVAGQDIGHRPPEECVRLGVGRKFQTANVFDTLTVGECLQIARARLDPLSKWQKSGVCSLPPSAMRVVRATGLHSDLNVPAQVLSHGKKQALELAMVLALEPKVVLLDEPTAGLTKAERTLIGTILTELAKAEQLCILLVEHDLEFVREISSRVIVLHQGRIVLNGSVDEVVNSELVKSVYAGSGH</sequence>
<feature type="transmembrane region" description="Helical" evidence="9">
    <location>
        <begin position="21"/>
        <end position="43"/>
    </location>
</feature>
<dbReference type="SUPFAM" id="SSF52540">
    <property type="entry name" value="P-loop containing nucleoside triphosphate hydrolases"/>
    <property type="match status" value="1"/>
</dbReference>
<evidence type="ECO:0000256" key="1">
    <source>
        <dbReference type="ARBA" id="ARBA00004651"/>
    </source>
</evidence>
<dbReference type="InterPro" id="IPR027417">
    <property type="entry name" value="P-loop_NTPase"/>
</dbReference>
<dbReference type="Gene3D" id="3.40.50.300">
    <property type="entry name" value="P-loop containing nucleotide triphosphate hydrolases"/>
    <property type="match status" value="1"/>
</dbReference>
<gene>
    <name evidence="11" type="ORF">SAMN02982922_0454</name>
</gene>
<keyword evidence="12" id="KW-1185">Reference proteome</keyword>
<protein>
    <submittedName>
        <fullName evidence="11">Branched-chain amino acid transport system permease protein</fullName>
    </submittedName>
</protein>
<dbReference type="InterPro" id="IPR043428">
    <property type="entry name" value="LivM-like"/>
</dbReference>
<keyword evidence="2" id="KW-0813">Transport</keyword>
<dbReference type="AlphaFoldDB" id="A0A1X7MRP8"/>
<dbReference type="CDD" id="cd06581">
    <property type="entry name" value="TM_PBP1_LivM_like"/>
    <property type="match status" value="1"/>
</dbReference>
<feature type="transmembrane region" description="Helical" evidence="9">
    <location>
        <begin position="80"/>
        <end position="98"/>
    </location>
</feature>
<keyword evidence="6" id="KW-0067">ATP-binding</keyword>
<feature type="transmembrane region" description="Helical" evidence="9">
    <location>
        <begin position="55"/>
        <end position="73"/>
    </location>
</feature>
<feature type="transmembrane region" description="Helical" evidence="9">
    <location>
        <begin position="133"/>
        <end position="156"/>
    </location>
</feature>
<feature type="transmembrane region" description="Helical" evidence="9">
    <location>
        <begin position="226"/>
        <end position="243"/>
    </location>
</feature>
<evidence type="ECO:0000256" key="7">
    <source>
        <dbReference type="ARBA" id="ARBA00022989"/>
    </source>
</evidence>
<evidence type="ECO:0000313" key="11">
    <source>
        <dbReference type="EMBL" id="SMH26797.1"/>
    </source>
</evidence>
<evidence type="ECO:0000256" key="8">
    <source>
        <dbReference type="ARBA" id="ARBA00023136"/>
    </source>
</evidence>
<feature type="transmembrane region" description="Helical" evidence="9">
    <location>
        <begin position="263"/>
        <end position="285"/>
    </location>
</feature>
<dbReference type="PANTHER" id="PTHR45772:SF2">
    <property type="entry name" value="ABC TRANSPORTER ATP-BINDING PROTEIN"/>
    <property type="match status" value="1"/>
</dbReference>
<dbReference type="InterPro" id="IPR003593">
    <property type="entry name" value="AAA+_ATPase"/>
</dbReference>
<dbReference type="InterPro" id="IPR001851">
    <property type="entry name" value="ABC_transp_permease"/>
</dbReference>
<comment type="subcellular location">
    <subcellularLocation>
        <location evidence="1">Cell membrane</location>
        <topology evidence="1">Multi-pass membrane protein</topology>
    </subcellularLocation>
</comment>
<dbReference type="EMBL" id="FXBL01000003">
    <property type="protein sequence ID" value="SMH26797.1"/>
    <property type="molecule type" value="Genomic_DNA"/>
</dbReference>